<dbReference type="Proteomes" id="UP000800041">
    <property type="component" value="Unassembled WGS sequence"/>
</dbReference>
<evidence type="ECO:0000313" key="2">
    <source>
        <dbReference type="EMBL" id="KAF1982731.1"/>
    </source>
</evidence>
<name>A0A6G1GP79_9PEZI</name>
<feature type="region of interest" description="Disordered" evidence="1">
    <location>
        <begin position="1"/>
        <end position="40"/>
    </location>
</feature>
<accession>A0A6G1GP79</accession>
<organism evidence="2 3">
    <name type="scientific">Aulographum hederae CBS 113979</name>
    <dbReference type="NCBI Taxonomy" id="1176131"/>
    <lineage>
        <taxon>Eukaryota</taxon>
        <taxon>Fungi</taxon>
        <taxon>Dikarya</taxon>
        <taxon>Ascomycota</taxon>
        <taxon>Pezizomycotina</taxon>
        <taxon>Dothideomycetes</taxon>
        <taxon>Pleosporomycetidae</taxon>
        <taxon>Aulographales</taxon>
        <taxon>Aulographaceae</taxon>
    </lineage>
</organism>
<protein>
    <submittedName>
        <fullName evidence="2">Uncharacterized protein</fullName>
    </submittedName>
</protein>
<sequence>MAHKPGSDADGIGRSDGNAIVSDSNNNLRPRPSKSGTTNSLAAQLGNLNIADEVREVYPPNPLSYGGGYVKTDTLHLAATTSATTAEAGTEEEGREGRQTPQHVYIVNSWHINVPITTSSSTSPFPFPLTPNAHPPQPVPELEKVFWDLPSAEDLARRLFEEKFVCEGNRERIYPWCIEERDNGNEEDEEDGGVYGSRRAFGLSSWDGLCGMEMGVEVMVERVWGVRPGVEEVGEGGEEEFEDENGDEDEGVDVEYSEDFREDRNEDEEIDAEDEVEDEMDTG</sequence>
<evidence type="ECO:0000256" key="1">
    <source>
        <dbReference type="SAM" id="MobiDB-lite"/>
    </source>
</evidence>
<feature type="region of interest" description="Disordered" evidence="1">
    <location>
        <begin position="228"/>
        <end position="283"/>
    </location>
</feature>
<dbReference type="AlphaFoldDB" id="A0A6G1GP79"/>
<keyword evidence="3" id="KW-1185">Reference proteome</keyword>
<feature type="compositionally biased region" description="Polar residues" evidence="1">
    <location>
        <begin position="21"/>
        <end position="40"/>
    </location>
</feature>
<reference evidence="2" key="1">
    <citation type="journal article" date="2020" name="Stud. Mycol.">
        <title>101 Dothideomycetes genomes: a test case for predicting lifestyles and emergence of pathogens.</title>
        <authorList>
            <person name="Haridas S."/>
            <person name="Albert R."/>
            <person name="Binder M."/>
            <person name="Bloem J."/>
            <person name="Labutti K."/>
            <person name="Salamov A."/>
            <person name="Andreopoulos B."/>
            <person name="Baker S."/>
            <person name="Barry K."/>
            <person name="Bills G."/>
            <person name="Bluhm B."/>
            <person name="Cannon C."/>
            <person name="Castanera R."/>
            <person name="Culley D."/>
            <person name="Daum C."/>
            <person name="Ezra D."/>
            <person name="Gonzalez J."/>
            <person name="Henrissat B."/>
            <person name="Kuo A."/>
            <person name="Liang C."/>
            <person name="Lipzen A."/>
            <person name="Lutzoni F."/>
            <person name="Magnuson J."/>
            <person name="Mondo S."/>
            <person name="Nolan M."/>
            <person name="Ohm R."/>
            <person name="Pangilinan J."/>
            <person name="Park H.-J."/>
            <person name="Ramirez L."/>
            <person name="Alfaro M."/>
            <person name="Sun H."/>
            <person name="Tritt A."/>
            <person name="Yoshinaga Y."/>
            <person name="Zwiers L.-H."/>
            <person name="Turgeon B."/>
            <person name="Goodwin S."/>
            <person name="Spatafora J."/>
            <person name="Crous P."/>
            <person name="Grigoriev I."/>
        </authorList>
    </citation>
    <scope>NUCLEOTIDE SEQUENCE</scope>
    <source>
        <strain evidence="2">CBS 113979</strain>
    </source>
</reference>
<dbReference type="EMBL" id="ML977181">
    <property type="protein sequence ID" value="KAF1982731.1"/>
    <property type="molecule type" value="Genomic_DNA"/>
</dbReference>
<feature type="compositionally biased region" description="Basic and acidic residues" evidence="1">
    <location>
        <begin position="1"/>
        <end position="13"/>
    </location>
</feature>
<feature type="compositionally biased region" description="Acidic residues" evidence="1">
    <location>
        <begin position="265"/>
        <end position="283"/>
    </location>
</feature>
<gene>
    <name evidence="2" type="ORF">K402DRAFT_424303</name>
</gene>
<proteinExistence type="predicted"/>
<evidence type="ECO:0000313" key="3">
    <source>
        <dbReference type="Proteomes" id="UP000800041"/>
    </source>
</evidence>
<feature type="compositionally biased region" description="Acidic residues" evidence="1">
    <location>
        <begin position="232"/>
        <end position="257"/>
    </location>
</feature>